<dbReference type="SUPFAM" id="SSF47413">
    <property type="entry name" value="lambda repressor-like DNA-binding domains"/>
    <property type="match status" value="1"/>
</dbReference>
<dbReference type="EMBL" id="JACXAH010000036">
    <property type="protein sequence ID" value="MBD1373736.1"/>
    <property type="molecule type" value="Genomic_DNA"/>
</dbReference>
<sequence length="70" mass="7961">MDRFELAELIKTACIVTGWSYVELANRIGIEPQRITAYATCIKTARNPDQIAQHILKVLSDETKRKQKTA</sequence>
<evidence type="ECO:0000313" key="2">
    <source>
        <dbReference type="Proteomes" id="UP000661691"/>
    </source>
</evidence>
<name>A0A926N833_9BACL</name>
<comment type="caution">
    <text evidence="1">The sequence shown here is derived from an EMBL/GenBank/DDBJ whole genome shotgun (WGS) entry which is preliminary data.</text>
</comment>
<dbReference type="RefSeq" id="WP_191142732.1">
    <property type="nucleotide sequence ID" value="NZ_JACXAH010000036.1"/>
</dbReference>
<dbReference type="AlphaFoldDB" id="A0A926N833"/>
<proteinExistence type="predicted"/>
<dbReference type="Proteomes" id="UP000661691">
    <property type="component" value="Unassembled WGS sequence"/>
</dbReference>
<dbReference type="GO" id="GO:0003677">
    <property type="term" value="F:DNA binding"/>
    <property type="evidence" value="ECO:0007669"/>
    <property type="project" value="InterPro"/>
</dbReference>
<accession>A0A926N833</accession>
<reference evidence="1" key="1">
    <citation type="submission" date="2020-09" db="EMBL/GenBank/DDBJ databases">
        <title>A novel bacterium of genus Hazenella, isolated from South China Sea.</title>
        <authorList>
            <person name="Huang H."/>
            <person name="Mo K."/>
            <person name="Hu Y."/>
        </authorList>
    </citation>
    <scope>NUCLEOTIDE SEQUENCE</scope>
    <source>
        <strain evidence="1">IB182357</strain>
    </source>
</reference>
<dbReference type="InterPro" id="IPR010982">
    <property type="entry name" value="Lambda_DNA-bd_dom_sf"/>
</dbReference>
<keyword evidence="2" id="KW-1185">Reference proteome</keyword>
<gene>
    <name evidence="1" type="ORF">IC620_15425</name>
</gene>
<evidence type="ECO:0000313" key="1">
    <source>
        <dbReference type="EMBL" id="MBD1373736.1"/>
    </source>
</evidence>
<protein>
    <submittedName>
        <fullName evidence="1">Uncharacterized protein</fullName>
    </submittedName>
</protein>
<organism evidence="1 2">
    <name type="scientific">Polycladospora coralii</name>
    <dbReference type="NCBI Taxonomy" id="2771432"/>
    <lineage>
        <taxon>Bacteria</taxon>
        <taxon>Bacillati</taxon>
        <taxon>Bacillota</taxon>
        <taxon>Bacilli</taxon>
        <taxon>Bacillales</taxon>
        <taxon>Thermoactinomycetaceae</taxon>
        <taxon>Polycladospora</taxon>
    </lineage>
</organism>